<dbReference type="Proteomes" id="UP000028045">
    <property type="component" value="Unassembled WGS sequence"/>
</dbReference>
<evidence type="ECO:0000313" key="3">
    <source>
        <dbReference type="Proteomes" id="UP000028045"/>
    </source>
</evidence>
<sequence>MSHRNEQMPLWDFQLKQQHLDDVRDQLYTPMLNNEFRLWIYSPQLRPGNITSGNYVNTTFKGFSLSSTENKKKFDLKIALCQTQADNHDEWMTGLTRIVDSAWNNTREASVAWWHQYWDRSYIIINEHTGSSDLGYQVGKSYQLWRYMMGCNAYSEWPTKFNGGIHTFDPHFTNRKMSFTPDYRRWGGGTFTVQNQPLLYWPLLRSGDSDVMRSQFDFYKRITPNAMLIAKRFFDVNATHFSEQIDNSGLSNVF</sequence>
<dbReference type="HOGENOM" id="CLU_1094875_0_0_1"/>
<reference evidence="2 3" key="1">
    <citation type="journal article" date="2014" name="BMC Genomics">
        <title>Comparative genome sequencing reveals chemotype-specific gene clusters in the toxigenic black mold Stachybotrys.</title>
        <authorList>
            <person name="Semeiks J."/>
            <person name="Borek D."/>
            <person name="Otwinowski Z."/>
            <person name="Grishin N.V."/>
        </authorList>
    </citation>
    <scope>NUCLEOTIDE SEQUENCE [LARGE SCALE GENOMIC DNA]</scope>
    <source>
        <strain evidence="3">CBS 109288 / IBT 7711</strain>
    </source>
</reference>
<protein>
    <recommendedName>
        <fullName evidence="1">DUF5703 domain-containing protein</fullName>
    </recommendedName>
</protein>
<dbReference type="Gene3D" id="1.50.10.10">
    <property type="match status" value="1"/>
</dbReference>
<dbReference type="InterPro" id="IPR043757">
    <property type="entry name" value="DUF5703_N"/>
</dbReference>
<dbReference type="SUPFAM" id="SSF48208">
    <property type="entry name" value="Six-hairpin glycosidases"/>
    <property type="match status" value="1"/>
</dbReference>
<feature type="domain" description="DUF5703" evidence="1">
    <location>
        <begin position="2"/>
        <end position="123"/>
    </location>
</feature>
<name>A0A084AZI2_STACB</name>
<evidence type="ECO:0000313" key="2">
    <source>
        <dbReference type="EMBL" id="KEY70711.1"/>
    </source>
</evidence>
<evidence type="ECO:0000259" key="1">
    <source>
        <dbReference type="Pfam" id="PF18961"/>
    </source>
</evidence>
<dbReference type="GO" id="GO:0005975">
    <property type="term" value="P:carbohydrate metabolic process"/>
    <property type="evidence" value="ECO:0007669"/>
    <property type="project" value="InterPro"/>
</dbReference>
<dbReference type="InterPro" id="IPR008928">
    <property type="entry name" value="6-hairpin_glycosidase_sf"/>
</dbReference>
<organism evidence="2 3">
    <name type="scientific">Stachybotrys chartarum (strain CBS 109288 / IBT 7711)</name>
    <name type="common">Toxic black mold</name>
    <name type="synonym">Stilbospora chartarum</name>
    <dbReference type="NCBI Taxonomy" id="1280523"/>
    <lineage>
        <taxon>Eukaryota</taxon>
        <taxon>Fungi</taxon>
        <taxon>Dikarya</taxon>
        <taxon>Ascomycota</taxon>
        <taxon>Pezizomycotina</taxon>
        <taxon>Sordariomycetes</taxon>
        <taxon>Hypocreomycetidae</taxon>
        <taxon>Hypocreales</taxon>
        <taxon>Stachybotryaceae</taxon>
        <taxon>Stachybotrys</taxon>
    </lineage>
</organism>
<dbReference type="OrthoDB" id="269227at2759"/>
<accession>A0A084AZI2</accession>
<dbReference type="EMBL" id="KL648425">
    <property type="protein sequence ID" value="KEY70711.1"/>
    <property type="molecule type" value="Genomic_DNA"/>
</dbReference>
<dbReference type="AlphaFoldDB" id="A0A084AZI2"/>
<proteinExistence type="predicted"/>
<keyword evidence="3" id="KW-1185">Reference proteome</keyword>
<gene>
    <name evidence="2" type="ORF">S7711_09879</name>
</gene>
<dbReference type="GO" id="GO:0003824">
    <property type="term" value="F:catalytic activity"/>
    <property type="evidence" value="ECO:0007669"/>
    <property type="project" value="UniProtKB-ARBA"/>
</dbReference>
<dbReference type="InterPro" id="IPR012341">
    <property type="entry name" value="6hp_glycosidase-like_sf"/>
</dbReference>
<dbReference type="Pfam" id="PF18961">
    <property type="entry name" value="DUF5703_N"/>
    <property type="match status" value="1"/>
</dbReference>